<keyword evidence="8" id="KW-0378">Hydrolase</keyword>
<dbReference type="GO" id="GO:0008270">
    <property type="term" value="F:zinc ion binding"/>
    <property type="evidence" value="ECO:0000318"/>
    <property type="project" value="GO_Central"/>
</dbReference>
<proteinExistence type="inferred from homology"/>
<keyword evidence="21" id="KW-1185">Reference proteome</keyword>
<dbReference type="InterPro" id="IPR041204">
    <property type="entry name" value="RIG-I-like_C"/>
</dbReference>
<dbReference type="CDD" id="cd15804">
    <property type="entry name" value="RLR_C"/>
    <property type="match status" value="1"/>
</dbReference>
<protein>
    <recommendedName>
        <fullName evidence="3">RNA helicase</fullName>
        <ecNumber evidence="3">3.6.4.13</ecNumber>
    </recommendedName>
</protein>
<dbReference type="PROSITE" id="PS51789">
    <property type="entry name" value="RLR_CTR"/>
    <property type="match status" value="1"/>
</dbReference>
<dbReference type="GO" id="GO:0003677">
    <property type="term" value="F:DNA binding"/>
    <property type="evidence" value="ECO:0007669"/>
    <property type="project" value="InterPro"/>
</dbReference>
<dbReference type="Gene3D" id="1.10.533.10">
    <property type="entry name" value="Death Domain, Fas"/>
    <property type="match status" value="1"/>
</dbReference>
<evidence type="ECO:0000256" key="5">
    <source>
        <dbReference type="ARBA" id="ARBA00022588"/>
    </source>
</evidence>
<keyword evidence="12" id="KW-0391">Immunity</keyword>
<dbReference type="GO" id="GO:0051607">
    <property type="term" value="P:defense response to virus"/>
    <property type="evidence" value="ECO:0007669"/>
    <property type="project" value="UniProtKB-KW"/>
</dbReference>
<reference evidence="21" key="1">
    <citation type="submission" date="2015-02" db="EMBL/GenBank/DDBJ databases">
        <title>Genome sequencing for Strongylocentrotus purpuratus.</title>
        <authorList>
            <person name="Murali S."/>
            <person name="Liu Y."/>
            <person name="Vee V."/>
            <person name="English A."/>
            <person name="Wang M."/>
            <person name="Skinner E."/>
            <person name="Han Y."/>
            <person name="Muzny D.M."/>
            <person name="Worley K.C."/>
            <person name="Gibbs R.A."/>
        </authorList>
    </citation>
    <scope>NUCLEOTIDE SEQUENCE</scope>
</reference>
<sequence length="1073" mass="120528">MEEQDSDTPLSSESVRGQETAVAISPSSTTGTVSKASSKNYPTVEMEIITHVFRDLLVQYLDARCVSNFLRFELGPRFSLIFDASKRSRREGTEELLQALDQMQEKRGVAKKFMDSLKRSGNKFLHDVIIGKEKLDDSWELKNLLLDTEEDLMTVPPLELLPLLKCFENLDKEAVRATERNYGPQVACGELFLRLGAKHPTVIQEVIDGLRDIVGFQLLAQSLEDAYKGRHNGAGSSGNPDGHDDDDNGGPKQDPRDKKRRDDDDDDGKPGPDDDKPDNGDKPDTSDATDGDEGVSGEQPGRSGDDADSDGGNVPQMLQFLKLPDKSKTTSSSISSDADTKNKGRCNEASSLSTPMTIESLNLHDYQEELAEHSLAGKNSVIVAPTGSGKTRVAVAIAIKALKEHEGASQASNKVVFVVNKVALVEQQKNAFQEFIPDVVGISGDMSSQVPLVRQLKNADVIVLTAQILLNALKDDESFSLSLLRLIILDECHNTQKESAYNNIMAYYRDKKKIQATLPQVVGLTASLGVKKAKRQTDAVKHVLKLCANLDAEKISKVVKYKDSLKRSYHTPREETIGVRGRDDRDPFKIELGKVMDRIELAIFSTSDGKKILELQREMKEMSSHRGTQQYEGEVTKLLAYIPVKVKDSETARVLQDCANFLKMYNQSLYINRDARTKDALNHINSYIQDLIDTTQNTQDSVDKLIKLFEEIKPQIEEICSGPSNQNPVLQRLEEMLVQEYKEKPETLAILFTNTRDSTRALQAWIQETPSLEDLNPGHLIGTGGSTGMTQTQQEQLLAMFKEKKHKLVISTSVAEEGLDIQMCNLVIRYNYVRDDIGRVQARGRSRAEGGKFYLVFNSRLPKLADRERMNKGREMMMEEATETVCQMIKNQNKEYLDNIAELQRLDASERSLHMSGRLAAEKKKSGQKLHREVKLLCKHCRQFACYTDDIRSINGQHHIVIGEGFLDRVITERLQEEKNLYGDVTVSKEVQCKRCKKPLGFMMIFREHELPLLAIKHLVIELPNKAKVHKKKWSETTSIFTIKDIDLEALAELVKLPEEDEESIDGDDEKEK</sequence>
<evidence type="ECO:0000259" key="18">
    <source>
        <dbReference type="PROSITE" id="PS51194"/>
    </source>
</evidence>
<evidence type="ECO:0000256" key="3">
    <source>
        <dbReference type="ARBA" id="ARBA00012552"/>
    </source>
</evidence>
<feature type="region of interest" description="Disordered" evidence="16">
    <location>
        <begin position="1"/>
        <end position="37"/>
    </location>
</feature>
<dbReference type="InterPro" id="IPR051363">
    <property type="entry name" value="RLR_Helicase"/>
</dbReference>
<keyword evidence="7" id="KW-0547">Nucleotide-binding</keyword>
<dbReference type="KEGG" id="spu:578749"/>
<dbReference type="GO" id="GO:0045087">
    <property type="term" value="P:innate immune response"/>
    <property type="evidence" value="ECO:0007669"/>
    <property type="project" value="UniProtKB-KW"/>
</dbReference>
<dbReference type="RefSeq" id="XP_030841181.1">
    <property type="nucleotide sequence ID" value="XM_030985321.1"/>
</dbReference>
<dbReference type="InterPro" id="IPR006935">
    <property type="entry name" value="Helicase/UvrB_N"/>
</dbReference>
<evidence type="ECO:0000256" key="15">
    <source>
        <dbReference type="ARBA" id="ARBA00049390"/>
    </source>
</evidence>
<dbReference type="PANTHER" id="PTHR14074:SF16">
    <property type="entry name" value="ANTIVIRAL INNATE IMMUNE RESPONSE RECEPTOR RIG-I"/>
    <property type="match status" value="1"/>
</dbReference>
<dbReference type="Gene3D" id="1.20.1320.30">
    <property type="match status" value="1"/>
</dbReference>
<evidence type="ECO:0000256" key="12">
    <source>
        <dbReference type="ARBA" id="ARBA00022859"/>
    </source>
</evidence>
<dbReference type="EC" id="3.6.4.13" evidence="3"/>
<dbReference type="PROSITE" id="PS51192">
    <property type="entry name" value="HELICASE_ATP_BIND_1"/>
    <property type="match status" value="1"/>
</dbReference>
<dbReference type="InterPro" id="IPR038557">
    <property type="entry name" value="RLR_C_sf"/>
</dbReference>
<comment type="catalytic activity">
    <reaction evidence="15">
        <text>ATP + H2O = ADP + phosphate + H(+)</text>
        <dbReference type="Rhea" id="RHEA:13065"/>
        <dbReference type="ChEBI" id="CHEBI:15377"/>
        <dbReference type="ChEBI" id="CHEBI:15378"/>
        <dbReference type="ChEBI" id="CHEBI:30616"/>
        <dbReference type="ChEBI" id="CHEBI:43474"/>
        <dbReference type="ChEBI" id="CHEBI:456216"/>
        <dbReference type="EC" id="3.6.4.13"/>
    </reaction>
    <physiologicalReaction direction="left-to-right" evidence="15">
        <dbReference type="Rhea" id="RHEA:13066"/>
    </physiologicalReaction>
</comment>
<reference evidence="20" key="2">
    <citation type="submission" date="2021-01" db="UniProtKB">
        <authorList>
            <consortium name="EnsemblMetazoa"/>
        </authorList>
    </citation>
    <scope>IDENTIFICATION</scope>
</reference>
<evidence type="ECO:0000256" key="16">
    <source>
        <dbReference type="SAM" id="MobiDB-lite"/>
    </source>
</evidence>
<dbReference type="FunCoup" id="A0A7M7NT72">
    <property type="interactions" value="148"/>
</dbReference>
<feature type="domain" description="Helicase ATP-binding" evidence="17">
    <location>
        <begin position="371"/>
        <end position="546"/>
    </location>
</feature>
<dbReference type="GO" id="GO:0016787">
    <property type="term" value="F:hydrolase activity"/>
    <property type="evidence" value="ECO:0007669"/>
    <property type="project" value="UniProtKB-KW"/>
</dbReference>
<dbReference type="OMA" id="ECHHTHG"/>
<evidence type="ECO:0000313" key="20">
    <source>
        <dbReference type="EnsemblMetazoa" id="XP_030841181"/>
    </source>
</evidence>
<dbReference type="SMART" id="SM00490">
    <property type="entry name" value="HELICc"/>
    <property type="match status" value="1"/>
</dbReference>
<dbReference type="Pfam" id="PF11648">
    <property type="entry name" value="RIG-I_C-RD"/>
    <property type="match status" value="1"/>
</dbReference>
<feature type="region of interest" description="Disordered" evidence="16">
    <location>
        <begin position="229"/>
        <end position="353"/>
    </location>
</feature>
<keyword evidence="5" id="KW-0399">Innate immunity</keyword>
<dbReference type="SUPFAM" id="SSF52540">
    <property type="entry name" value="P-loop containing nucleoside triphosphate hydrolases"/>
    <property type="match status" value="1"/>
</dbReference>
<dbReference type="GO" id="GO:0005524">
    <property type="term" value="F:ATP binding"/>
    <property type="evidence" value="ECO:0007669"/>
    <property type="project" value="UniProtKB-KW"/>
</dbReference>
<keyword evidence="6" id="KW-0479">Metal-binding</keyword>
<feature type="compositionally biased region" description="Basic and acidic residues" evidence="16">
    <location>
        <begin position="253"/>
        <end position="285"/>
    </location>
</feature>
<feature type="compositionally biased region" description="Polar residues" evidence="16">
    <location>
        <begin position="7"/>
        <end position="17"/>
    </location>
</feature>
<accession>A0A7M7NT72</accession>
<keyword evidence="11" id="KW-0067">ATP-binding</keyword>
<dbReference type="Pfam" id="PF18119">
    <property type="entry name" value="RIG-I_C"/>
    <property type="match status" value="1"/>
</dbReference>
<evidence type="ECO:0000259" key="17">
    <source>
        <dbReference type="PROSITE" id="PS51192"/>
    </source>
</evidence>
<evidence type="ECO:0000256" key="11">
    <source>
        <dbReference type="ARBA" id="ARBA00022840"/>
    </source>
</evidence>
<evidence type="ECO:0000313" key="21">
    <source>
        <dbReference type="Proteomes" id="UP000007110"/>
    </source>
</evidence>
<dbReference type="Pfam" id="PF04851">
    <property type="entry name" value="ResIII"/>
    <property type="match status" value="1"/>
</dbReference>
<evidence type="ECO:0000256" key="9">
    <source>
        <dbReference type="ARBA" id="ARBA00022806"/>
    </source>
</evidence>
<evidence type="ECO:0000256" key="1">
    <source>
        <dbReference type="ARBA" id="ARBA00004496"/>
    </source>
</evidence>
<evidence type="ECO:0000256" key="7">
    <source>
        <dbReference type="ARBA" id="ARBA00022741"/>
    </source>
</evidence>
<feature type="domain" description="Helicase C-terminal" evidence="18">
    <location>
        <begin position="732"/>
        <end position="897"/>
    </location>
</feature>
<feature type="domain" description="RLR CTR" evidence="19">
    <location>
        <begin position="922"/>
        <end position="1051"/>
    </location>
</feature>
<keyword evidence="14" id="KW-0051">Antiviral defense</keyword>
<organism evidence="20 21">
    <name type="scientific">Strongylocentrotus purpuratus</name>
    <name type="common">Purple sea urchin</name>
    <dbReference type="NCBI Taxonomy" id="7668"/>
    <lineage>
        <taxon>Eukaryota</taxon>
        <taxon>Metazoa</taxon>
        <taxon>Echinodermata</taxon>
        <taxon>Eleutherozoa</taxon>
        <taxon>Echinozoa</taxon>
        <taxon>Echinoidea</taxon>
        <taxon>Euechinoidea</taxon>
        <taxon>Echinacea</taxon>
        <taxon>Camarodonta</taxon>
        <taxon>Echinidea</taxon>
        <taxon>Strongylocentrotidae</taxon>
        <taxon>Strongylocentrotus</taxon>
    </lineage>
</organism>
<name>A0A7M7NT72_STRPU</name>
<dbReference type="InParanoid" id="A0A7M7NT72"/>
<dbReference type="Proteomes" id="UP000007110">
    <property type="component" value="Unassembled WGS sequence"/>
</dbReference>
<dbReference type="PANTHER" id="PTHR14074">
    <property type="entry name" value="HELICASE WITH DEATH DOMAIN-RELATED"/>
    <property type="match status" value="1"/>
</dbReference>
<dbReference type="GO" id="GO:0005737">
    <property type="term" value="C:cytoplasm"/>
    <property type="evidence" value="ECO:0000318"/>
    <property type="project" value="GO_Central"/>
</dbReference>
<comment type="similarity">
    <text evidence="2">Belongs to the helicase family. RLR subfamily.</text>
</comment>
<dbReference type="GO" id="GO:0003724">
    <property type="term" value="F:RNA helicase activity"/>
    <property type="evidence" value="ECO:0007669"/>
    <property type="project" value="UniProtKB-EC"/>
</dbReference>
<dbReference type="SMART" id="SM00487">
    <property type="entry name" value="DEXDc"/>
    <property type="match status" value="1"/>
</dbReference>
<keyword evidence="10" id="KW-0862">Zinc</keyword>
<dbReference type="Gene3D" id="2.170.150.30">
    <property type="entry name" value="RIG-I-like receptor, C-terminal regulatory domain"/>
    <property type="match status" value="1"/>
</dbReference>
<evidence type="ECO:0000256" key="4">
    <source>
        <dbReference type="ARBA" id="ARBA00022490"/>
    </source>
</evidence>
<dbReference type="GO" id="GO:0003725">
    <property type="term" value="F:double-stranded RNA binding"/>
    <property type="evidence" value="ECO:0000318"/>
    <property type="project" value="GO_Central"/>
</dbReference>
<dbReference type="EnsemblMetazoa" id="XM_030985321">
    <property type="protein sequence ID" value="XP_030841181"/>
    <property type="gene ID" value="LOC578749"/>
</dbReference>
<evidence type="ECO:0000256" key="2">
    <source>
        <dbReference type="ARBA" id="ARBA00006866"/>
    </source>
</evidence>
<evidence type="ECO:0000256" key="10">
    <source>
        <dbReference type="ARBA" id="ARBA00022833"/>
    </source>
</evidence>
<evidence type="ECO:0000259" key="19">
    <source>
        <dbReference type="PROSITE" id="PS51789"/>
    </source>
</evidence>
<comment type="subcellular location">
    <subcellularLocation>
        <location evidence="1">Cytoplasm</location>
    </subcellularLocation>
</comment>
<evidence type="ECO:0000256" key="13">
    <source>
        <dbReference type="ARBA" id="ARBA00022884"/>
    </source>
</evidence>
<keyword evidence="13" id="KW-0694">RNA-binding</keyword>
<dbReference type="Gene3D" id="3.40.50.300">
    <property type="entry name" value="P-loop containing nucleotide triphosphate hydrolases"/>
    <property type="match status" value="2"/>
</dbReference>
<keyword evidence="4" id="KW-0963">Cytoplasm</keyword>
<dbReference type="PROSITE" id="PS51194">
    <property type="entry name" value="HELICASE_CTER"/>
    <property type="match status" value="1"/>
</dbReference>
<evidence type="ECO:0000256" key="8">
    <source>
        <dbReference type="ARBA" id="ARBA00022801"/>
    </source>
</evidence>
<dbReference type="InterPro" id="IPR011029">
    <property type="entry name" value="DEATH-like_dom_sf"/>
</dbReference>
<dbReference type="InterPro" id="IPR014001">
    <property type="entry name" value="Helicase_ATP-bd"/>
</dbReference>
<evidence type="ECO:0000256" key="6">
    <source>
        <dbReference type="ARBA" id="ARBA00022723"/>
    </source>
</evidence>
<dbReference type="InterPro" id="IPR027417">
    <property type="entry name" value="P-loop_NTPase"/>
</dbReference>
<dbReference type="GO" id="GO:0003727">
    <property type="term" value="F:single-stranded RNA binding"/>
    <property type="evidence" value="ECO:0000318"/>
    <property type="project" value="GO_Central"/>
</dbReference>
<evidence type="ECO:0000256" key="14">
    <source>
        <dbReference type="ARBA" id="ARBA00023118"/>
    </source>
</evidence>
<dbReference type="OrthoDB" id="416741at2759"/>
<dbReference type="Pfam" id="PF00271">
    <property type="entry name" value="Helicase_C"/>
    <property type="match status" value="1"/>
</dbReference>
<dbReference type="AlphaFoldDB" id="A0A7M7NT72"/>
<feature type="compositionally biased region" description="Polar residues" evidence="16">
    <location>
        <begin position="25"/>
        <end position="37"/>
    </location>
</feature>
<dbReference type="GeneID" id="578749"/>
<dbReference type="InterPro" id="IPR021673">
    <property type="entry name" value="RLR_CTR"/>
</dbReference>
<dbReference type="InterPro" id="IPR001650">
    <property type="entry name" value="Helicase_C-like"/>
</dbReference>
<keyword evidence="9" id="KW-0347">Helicase</keyword>